<evidence type="ECO:0000313" key="2">
    <source>
        <dbReference type="EMBL" id="MFC6762719.1"/>
    </source>
</evidence>
<evidence type="ECO:0000313" key="5">
    <source>
        <dbReference type="Proteomes" id="UP001596353"/>
    </source>
</evidence>
<proteinExistence type="predicted"/>
<keyword evidence="5" id="KW-1185">Reference proteome</keyword>
<dbReference type="EMBL" id="JBHSWG010000011">
    <property type="protein sequence ID" value="MFC6763482.1"/>
    <property type="molecule type" value="Genomic_DNA"/>
</dbReference>
<dbReference type="InterPro" id="IPR021760">
    <property type="entry name" value="RepC_C"/>
</dbReference>
<name>A0ABW2BEX9_9RHOB</name>
<dbReference type="EMBL" id="JBHSWG010000010">
    <property type="protein sequence ID" value="MFC6763435.1"/>
    <property type="molecule type" value="Genomic_DNA"/>
</dbReference>
<evidence type="ECO:0000313" key="4">
    <source>
        <dbReference type="EMBL" id="MFC6763482.1"/>
    </source>
</evidence>
<comment type="caution">
    <text evidence="4">The sequence shown here is derived from an EMBL/GenBank/DDBJ whole genome shotgun (WGS) entry which is preliminary data.</text>
</comment>
<dbReference type="Proteomes" id="UP001596353">
    <property type="component" value="Unassembled WGS sequence"/>
</dbReference>
<evidence type="ECO:0000313" key="3">
    <source>
        <dbReference type="EMBL" id="MFC6763435.1"/>
    </source>
</evidence>
<sequence>MMLDASRDQNRPLKERDIIEAAWALLPMLDIHASVWHEGQSTLGDHGLAFCLLLVDAQRDHPSYPVRNPGGLMRELIRRAKAGRLDFDASVAALQKRRNGVR</sequence>
<reference evidence="5" key="2">
    <citation type="journal article" date="2019" name="Int. J. Syst. Evol. Microbiol.">
        <title>The Global Catalogue of Microorganisms (GCM) 10K type strain sequencing project: providing services to taxonomists for standard genome sequencing and annotation.</title>
        <authorList>
            <consortium name="The Broad Institute Genomics Platform"/>
            <consortium name="The Broad Institute Genome Sequencing Center for Infectious Disease"/>
            <person name="Wu L."/>
            <person name="Ma J."/>
        </authorList>
    </citation>
    <scope>NUCLEOTIDE SEQUENCE [LARGE SCALE GENOMIC DNA]</scope>
    <source>
        <strain evidence="5">CCUG 66188</strain>
    </source>
</reference>
<dbReference type="EMBL" id="JBHSWG010000005">
    <property type="protein sequence ID" value="MFC6762719.1"/>
    <property type="molecule type" value="Genomic_DNA"/>
</dbReference>
<feature type="domain" description="Plasmid replication protein C C-terminal" evidence="1">
    <location>
        <begin position="14"/>
        <end position="96"/>
    </location>
</feature>
<reference evidence="4" key="1">
    <citation type="journal article" date="2014" name="Int. J. Syst. Evol. Microbiol.">
        <title>Complete genome of a new Firmicutes species belonging to the dominant human colonic microbiota ('Ruminococcus bicirculans') reveals two chromosomes and a selective capacity to utilize plant glucans.</title>
        <authorList>
            <consortium name="NISC Comparative Sequencing Program"/>
            <person name="Wegmann U."/>
            <person name="Louis P."/>
            <person name="Goesmann A."/>
            <person name="Henrissat B."/>
            <person name="Duncan S.H."/>
            <person name="Flint H.J."/>
        </authorList>
    </citation>
    <scope>NUCLEOTIDE SEQUENCE</scope>
    <source>
        <strain evidence="4">NBRC 109054</strain>
    </source>
</reference>
<evidence type="ECO:0000259" key="1">
    <source>
        <dbReference type="Pfam" id="PF11800"/>
    </source>
</evidence>
<accession>A0ABW2BEX9</accession>
<reference evidence="4" key="3">
    <citation type="submission" date="2024-09" db="EMBL/GenBank/DDBJ databases">
        <authorList>
            <person name="Sun Q."/>
            <person name="Mori K."/>
        </authorList>
    </citation>
    <scope>NUCLEOTIDE SEQUENCE</scope>
    <source>
        <strain evidence="4">NBRC 109054</strain>
    </source>
</reference>
<protein>
    <submittedName>
        <fullName evidence="4">Replication initiation protein RepC</fullName>
    </submittedName>
</protein>
<dbReference type="Pfam" id="PF11800">
    <property type="entry name" value="RP-C_C"/>
    <property type="match status" value="1"/>
</dbReference>
<organism evidence="4 5">
    <name type="scientific">Sulfitobacter porphyrae</name>
    <dbReference type="NCBI Taxonomy" id="1246864"/>
    <lineage>
        <taxon>Bacteria</taxon>
        <taxon>Pseudomonadati</taxon>
        <taxon>Pseudomonadota</taxon>
        <taxon>Alphaproteobacteria</taxon>
        <taxon>Rhodobacterales</taxon>
        <taxon>Roseobacteraceae</taxon>
        <taxon>Sulfitobacter</taxon>
    </lineage>
</organism>
<gene>
    <name evidence="4" type="primary">repC</name>
    <name evidence="2" type="ORF">ACFQFQ_29110</name>
    <name evidence="3" type="ORF">ACFQFQ_33530</name>
    <name evidence="4" type="ORF">ACFQFQ_33785</name>
</gene>